<dbReference type="PANTHER" id="PTHR41775:SF1">
    <property type="entry name" value="PEPTIDASE M6-LIKE DOMAIN-CONTAINING PROTEIN"/>
    <property type="match status" value="1"/>
</dbReference>
<reference evidence="3 4" key="1">
    <citation type="submission" date="2024-10" db="EMBL/GenBank/DDBJ databases">
        <title>The Natural Products Discovery Center: Release of the First 8490 Sequenced Strains for Exploring Actinobacteria Biosynthetic Diversity.</title>
        <authorList>
            <person name="Kalkreuter E."/>
            <person name="Kautsar S.A."/>
            <person name="Yang D."/>
            <person name="Bader C.D."/>
            <person name="Teijaro C.N."/>
            <person name="Fluegel L."/>
            <person name="Davis C.M."/>
            <person name="Simpson J.R."/>
            <person name="Lauterbach L."/>
            <person name="Steele A.D."/>
            <person name="Gui C."/>
            <person name="Meng S."/>
            <person name="Li G."/>
            <person name="Viehrig K."/>
            <person name="Ye F."/>
            <person name="Su P."/>
            <person name="Kiefer A.F."/>
            <person name="Nichols A."/>
            <person name="Cepeda A.J."/>
            <person name="Yan W."/>
            <person name="Fan B."/>
            <person name="Jiang Y."/>
            <person name="Adhikari A."/>
            <person name="Zheng C.-J."/>
            <person name="Schuster L."/>
            <person name="Cowan T.M."/>
            <person name="Smanski M.J."/>
            <person name="Chevrette M.G."/>
            <person name="De Carvalho L.P.S."/>
            <person name="Shen B."/>
        </authorList>
    </citation>
    <scope>NUCLEOTIDE SEQUENCE [LARGE SCALE GENOMIC DNA]</scope>
    <source>
        <strain evidence="3 4">NPDC051599</strain>
    </source>
</reference>
<name>A0ABW7YHS1_STRCE</name>
<evidence type="ECO:0000256" key="1">
    <source>
        <dbReference type="SAM" id="MobiDB-lite"/>
    </source>
</evidence>
<dbReference type="Pfam" id="PF05547">
    <property type="entry name" value="Peptidase_M6"/>
    <property type="match status" value="1"/>
</dbReference>
<gene>
    <name evidence="3" type="ORF">ACIA8P_45115</name>
</gene>
<comment type="caution">
    <text evidence="3">The sequence shown here is derived from an EMBL/GenBank/DDBJ whole genome shotgun (WGS) entry which is preliminary data.</text>
</comment>
<keyword evidence="4" id="KW-1185">Reference proteome</keyword>
<dbReference type="PANTHER" id="PTHR41775">
    <property type="entry name" value="SECRETED PROTEIN-RELATED"/>
    <property type="match status" value="1"/>
</dbReference>
<proteinExistence type="predicted"/>
<evidence type="ECO:0000313" key="4">
    <source>
        <dbReference type="Proteomes" id="UP001612415"/>
    </source>
</evidence>
<keyword evidence="3" id="KW-0378">Hydrolase</keyword>
<evidence type="ECO:0000259" key="2">
    <source>
        <dbReference type="Pfam" id="PF05547"/>
    </source>
</evidence>
<dbReference type="GO" id="GO:0008237">
    <property type="term" value="F:metallopeptidase activity"/>
    <property type="evidence" value="ECO:0007669"/>
    <property type="project" value="UniProtKB-KW"/>
</dbReference>
<dbReference type="RefSeq" id="WP_398662556.1">
    <property type="nucleotide sequence ID" value="NZ_JBITDC010000032.1"/>
</dbReference>
<dbReference type="Proteomes" id="UP001612415">
    <property type="component" value="Unassembled WGS sequence"/>
</dbReference>
<dbReference type="SUPFAM" id="SSF55486">
    <property type="entry name" value="Metalloproteases ('zincins'), catalytic domain"/>
    <property type="match status" value="1"/>
</dbReference>
<sequence>MVHSRTVQNSTTAVWSEFCAIAPSPELRERMRQELERVRGESDLTSTFSLGGAPRILGFDDGTIVPPDEFPPGTPRDAIRTAAAARSPLSGVVRVVVVLADFPDKPMTTDREHFEKLFFSLGELPHGSVRDYYREVTHGLVDIVGEVIGPVRMPQKLSWYANDNFGIGRPTGQARAQIMARDAAVAADPLINYAPYDNDGNGLVDAFMVLHAGPGGEATGDRGDIWSHKWVLPSAYNADGARIYGYLTIPEDAKIGVCAHELGHLLFGFPDLYDIDGSSEGVGDWCLMGGGSWGGGGDIPTHPSAWCKVQQGWAKAVNVTSDGILSIPDVKSGFEAYRLWTDGLPGNEYFLLENRQRTGFDVSLPAEGLLLWHVDTGQPDNSDENHYMVGLVQADNQRDLEWGTNRGDEGDPYPGSAGNTAFTPSSKPGSQSYVGAPTGVSITDISAPAATMTATVSVSAAGTVRMPLHAAARQEAEAVPELVKTIHDLQERLVSLERAVSNSPWGAEAFLKQNLRPESRETTSGSQPLAKAGTVQGGYRHNGPPRQ</sequence>
<keyword evidence="3" id="KW-0645">Protease</keyword>
<accession>A0ABW7YHS1</accession>
<feature type="compositionally biased region" description="Polar residues" evidence="1">
    <location>
        <begin position="417"/>
        <end position="432"/>
    </location>
</feature>
<feature type="domain" description="Peptidase M6-like" evidence="2">
    <location>
        <begin position="110"/>
        <end position="314"/>
    </location>
</feature>
<dbReference type="InterPro" id="IPR008757">
    <property type="entry name" value="Peptidase_M6-like_domain"/>
</dbReference>
<evidence type="ECO:0000313" key="3">
    <source>
        <dbReference type="EMBL" id="MFI5681685.1"/>
    </source>
</evidence>
<organism evidence="3 4">
    <name type="scientific">Streptomyces cellulosae</name>
    <dbReference type="NCBI Taxonomy" id="1968"/>
    <lineage>
        <taxon>Bacteria</taxon>
        <taxon>Bacillati</taxon>
        <taxon>Actinomycetota</taxon>
        <taxon>Actinomycetes</taxon>
        <taxon>Kitasatosporales</taxon>
        <taxon>Streptomycetaceae</taxon>
        <taxon>Streptomyces</taxon>
    </lineage>
</organism>
<feature type="region of interest" description="Disordered" evidence="1">
    <location>
        <begin position="513"/>
        <end position="547"/>
    </location>
</feature>
<keyword evidence="3" id="KW-0482">Metalloprotease</keyword>
<dbReference type="NCBIfam" id="TIGR03296">
    <property type="entry name" value="M6dom_TIGR03296"/>
    <property type="match status" value="1"/>
</dbReference>
<protein>
    <submittedName>
        <fullName evidence="3">M6 family metalloprotease domain-containing protein</fullName>
    </submittedName>
</protein>
<dbReference type="EMBL" id="JBITDC010000032">
    <property type="protein sequence ID" value="MFI5681685.1"/>
    <property type="molecule type" value="Genomic_DNA"/>
</dbReference>
<feature type="region of interest" description="Disordered" evidence="1">
    <location>
        <begin position="401"/>
        <end position="432"/>
    </location>
</feature>